<dbReference type="EMBL" id="JAVDSJ010000005">
    <property type="protein sequence ID" value="MDR6585555.1"/>
    <property type="molecule type" value="Genomic_DNA"/>
</dbReference>
<evidence type="ECO:0000313" key="2">
    <source>
        <dbReference type="Proteomes" id="UP001260715"/>
    </source>
</evidence>
<proteinExistence type="predicted"/>
<comment type="caution">
    <text evidence="1">The sequence shown here is derived from an EMBL/GenBank/DDBJ whole genome shotgun (WGS) entry which is preliminary data.</text>
</comment>
<reference evidence="1 2" key="1">
    <citation type="submission" date="2023-07" db="EMBL/GenBank/DDBJ databases">
        <title>Sorghum-associated microbial communities from plants grown in Nebraska, USA.</title>
        <authorList>
            <person name="Schachtman D."/>
        </authorList>
    </citation>
    <scope>NUCLEOTIDE SEQUENCE [LARGE SCALE GENOMIC DNA]</scope>
    <source>
        <strain evidence="1 2">596</strain>
    </source>
</reference>
<protein>
    <submittedName>
        <fullName evidence="1">Ribosomal protein L18E</fullName>
    </submittedName>
</protein>
<keyword evidence="2" id="KW-1185">Reference proteome</keyword>
<organism evidence="1 2">
    <name type="scientific">Herbaspirillum frisingense</name>
    <dbReference type="NCBI Taxonomy" id="92645"/>
    <lineage>
        <taxon>Bacteria</taxon>
        <taxon>Pseudomonadati</taxon>
        <taxon>Pseudomonadota</taxon>
        <taxon>Betaproteobacteria</taxon>
        <taxon>Burkholderiales</taxon>
        <taxon>Oxalobacteraceae</taxon>
        <taxon>Herbaspirillum</taxon>
    </lineage>
</organism>
<accession>A0ABU1PIF5</accession>
<dbReference type="InterPro" id="IPR013321">
    <property type="entry name" value="Arc_rbn_hlx_hlx"/>
</dbReference>
<keyword evidence="1" id="KW-0687">Ribonucleoprotein</keyword>
<dbReference type="GO" id="GO:0005840">
    <property type="term" value="C:ribosome"/>
    <property type="evidence" value="ECO:0007669"/>
    <property type="project" value="UniProtKB-KW"/>
</dbReference>
<gene>
    <name evidence="1" type="ORF">J2W50_003773</name>
</gene>
<dbReference type="Proteomes" id="UP001260715">
    <property type="component" value="Unassembled WGS sequence"/>
</dbReference>
<dbReference type="RefSeq" id="WP_310011424.1">
    <property type="nucleotide sequence ID" value="NZ_JAVDSJ010000005.1"/>
</dbReference>
<name>A0ABU1PIF5_9BURK</name>
<evidence type="ECO:0000313" key="1">
    <source>
        <dbReference type="EMBL" id="MDR6585555.1"/>
    </source>
</evidence>
<keyword evidence="1" id="KW-0689">Ribosomal protein</keyword>
<sequence length="54" mass="6162">MKKKLTPTPVVITDDLKAYLKHKAIDNARTLGKEIASRLEESKAREQALLDEKR</sequence>
<dbReference type="Gene3D" id="1.10.1220.10">
    <property type="entry name" value="Met repressor-like"/>
    <property type="match status" value="1"/>
</dbReference>